<reference evidence="2" key="1">
    <citation type="journal article" date="2022" name="Mol. Ecol. Resour.">
        <title>The genomes of chicory, endive, great burdock and yacon provide insights into Asteraceae palaeo-polyploidization history and plant inulin production.</title>
        <authorList>
            <person name="Fan W."/>
            <person name="Wang S."/>
            <person name="Wang H."/>
            <person name="Wang A."/>
            <person name="Jiang F."/>
            <person name="Liu H."/>
            <person name="Zhao H."/>
            <person name="Xu D."/>
            <person name="Zhang Y."/>
        </authorList>
    </citation>
    <scope>NUCLEOTIDE SEQUENCE [LARGE SCALE GENOMIC DNA]</scope>
    <source>
        <strain evidence="2">cv. Yunnan</strain>
    </source>
</reference>
<accession>A0ACB9BYG6</accession>
<evidence type="ECO:0000313" key="2">
    <source>
        <dbReference type="Proteomes" id="UP001056120"/>
    </source>
</evidence>
<proteinExistence type="predicted"/>
<reference evidence="1 2" key="2">
    <citation type="journal article" date="2022" name="Mol. Ecol. Resour.">
        <title>The genomes of chicory, endive, great burdock and yacon provide insights into Asteraceae paleo-polyploidization history and plant inulin production.</title>
        <authorList>
            <person name="Fan W."/>
            <person name="Wang S."/>
            <person name="Wang H."/>
            <person name="Wang A."/>
            <person name="Jiang F."/>
            <person name="Liu H."/>
            <person name="Zhao H."/>
            <person name="Xu D."/>
            <person name="Zhang Y."/>
        </authorList>
    </citation>
    <scope>NUCLEOTIDE SEQUENCE [LARGE SCALE GENOMIC DNA]</scope>
    <source>
        <strain evidence="2">cv. Yunnan</strain>
        <tissue evidence="1">Leaves</tissue>
    </source>
</reference>
<organism evidence="1 2">
    <name type="scientific">Smallanthus sonchifolius</name>
    <dbReference type="NCBI Taxonomy" id="185202"/>
    <lineage>
        <taxon>Eukaryota</taxon>
        <taxon>Viridiplantae</taxon>
        <taxon>Streptophyta</taxon>
        <taxon>Embryophyta</taxon>
        <taxon>Tracheophyta</taxon>
        <taxon>Spermatophyta</taxon>
        <taxon>Magnoliopsida</taxon>
        <taxon>eudicotyledons</taxon>
        <taxon>Gunneridae</taxon>
        <taxon>Pentapetalae</taxon>
        <taxon>asterids</taxon>
        <taxon>campanulids</taxon>
        <taxon>Asterales</taxon>
        <taxon>Asteraceae</taxon>
        <taxon>Asteroideae</taxon>
        <taxon>Heliantheae alliance</taxon>
        <taxon>Millerieae</taxon>
        <taxon>Smallanthus</taxon>
    </lineage>
</organism>
<dbReference type="Proteomes" id="UP001056120">
    <property type="component" value="Linkage Group LG22"/>
</dbReference>
<name>A0ACB9BYG6_9ASTR</name>
<sequence length="404" mass="46241">MDVFPATTPAALQITGWKNKSQINFSSTHTHRIDEVTLFQPEVSSGGVLAIVTDLEEHSIIRMVRCYWISLFLAFSCFLGVLHASVGDADPSYRSCLNDCEITGCVGEICFPHCNFSSDGASVDGPWYLQEPQYLWWKQWDCQSDCKYHCMVNREKDRAASGYDPVKYHGKWPFKRVFGIQEPASVAFSALNLAMHFHGWLSFFILLHYKLPVKSDKKPYYDYAGLWHLYGLLALNSWFWSTVFHSRDVELTEKLDYFSAIALLGYSLIVAILRSFNVRLEAARVMVSAPLLAFVTTHILYLNNYKLDYGWNMKVCVAMGVAQLLIWAIWGGVSSHPSRRKLWFVIVTGALAMLLEIYDFPPYEGFVDAHAAWHATTIPLTYLWWSFIKDDAEFRTSVLLNKLK</sequence>
<dbReference type="EMBL" id="CM042039">
    <property type="protein sequence ID" value="KAI3727048.1"/>
    <property type="molecule type" value="Genomic_DNA"/>
</dbReference>
<evidence type="ECO:0000313" key="1">
    <source>
        <dbReference type="EMBL" id="KAI3727048.1"/>
    </source>
</evidence>
<keyword evidence="2" id="KW-1185">Reference proteome</keyword>
<comment type="caution">
    <text evidence="1">The sequence shown here is derived from an EMBL/GenBank/DDBJ whole genome shotgun (WGS) entry which is preliminary data.</text>
</comment>
<gene>
    <name evidence="1" type="ORF">L1987_66857</name>
</gene>
<protein>
    <submittedName>
        <fullName evidence="1">Uncharacterized protein</fullName>
    </submittedName>
</protein>